<evidence type="ECO:0000256" key="1">
    <source>
        <dbReference type="SAM" id="MobiDB-lite"/>
    </source>
</evidence>
<dbReference type="InterPro" id="IPR050177">
    <property type="entry name" value="Lipid_A_modif_metabolic_enz"/>
</dbReference>
<feature type="compositionally biased region" description="Basic and acidic residues" evidence="1">
    <location>
        <begin position="294"/>
        <end position="312"/>
    </location>
</feature>
<proteinExistence type="predicted"/>
<protein>
    <submittedName>
        <fullName evidence="3">NAD(P)-dependent oxidoreductase</fullName>
    </submittedName>
</protein>
<keyword evidence="4" id="KW-1185">Reference proteome</keyword>
<dbReference type="InterPro" id="IPR001509">
    <property type="entry name" value="Epimerase_deHydtase"/>
</dbReference>
<dbReference type="AlphaFoldDB" id="A0A941EZT3"/>
<dbReference type="EMBL" id="JAGSOG010000282">
    <property type="protein sequence ID" value="MBR7838359.1"/>
    <property type="molecule type" value="Genomic_DNA"/>
</dbReference>
<dbReference type="PANTHER" id="PTHR43245:SF51">
    <property type="entry name" value="SHORT CHAIN DEHYDROGENASE_REDUCTASE FAMILY 42E, MEMBER 2"/>
    <property type="match status" value="1"/>
</dbReference>
<feature type="region of interest" description="Disordered" evidence="1">
    <location>
        <begin position="289"/>
        <end position="312"/>
    </location>
</feature>
<evidence type="ECO:0000313" key="3">
    <source>
        <dbReference type="EMBL" id="MBR7838359.1"/>
    </source>
</evidence>
<comment type="caution">
    <text evidence="3">The sequence shown here is derived from an EMBL/GenBank/DDBJ whole genome shotgun (WGS) entry which is preliminary data.</text>
</comment>
<dbReference type="Pfam" id="PF01370">
    <property type="entry name" value="Epimerase"/>
    <property type="match status" value="1"/>
</dbReference>
<evidence type="ECO:0000313" key="4">
    <source>
        <dbReference type="Proteomes" id="UP000675781"/>
    </source>
</evidence>
<reference evidence="3" key="1">
    <citation type="submission" date="2021-04" db="EMBL/GenBank/DDBJ databases">
        <title>Genome based classification of Actinospica acidithermotolerans sp. nov., an actinobacterium isolated from an Indonesian hot spring.</title>
        <authorList>
            <person name="Kusuma A.B."/>
            <person name="Putra K.E."/>
            <person name="Nafisah S."/>
            <person name="Loh J."/>
            <person name="Nouioui I."/>
            <person name="Goodfellow M."/>
        </authorList>
    </citation>
    <scope>NUCLEOTIDE SEQUENCE</scope>
    <source>
        <strain evidence="3">CSCA 57</strain>
    </source>
</reference>
<sequence length="312" mass="32517">MRVAVTGASGFCGAHVARAAAARGDEVLCLSRREGPVGTHIPWDAASEVPDLRGAEVVVHCAAAVGDHQRGSAAEAEQVAVNVHGTERLLEAAAKAGAAIVHVSSASVYDTRRNRDLITEDHPAEAGHLNAYGATKAVADRAAQAAGAVVLRPRAVYGDGDPHLLPRLLACQRRGLMPLPGGDVILSLTAVETLADACLAAATWPPGAYNIVDAEPYPRDDAVLSVLRAFGRGPARIVHVPPAVLAIIGALSIARLTPYALDQLAHTVVLDSAKARRQGFAPTRTLADYLSRAGRPDPSRVPADRPPPRPRG</sequence>
<dbReference type="SUPFAM" id="SSF51735">
    <property type="entry name" value="NAD(P)-binding Rossmann-fold domains"/>
    <property type="match status" value="1"/>
</dbReference>
<dbReference type="RefSeq" id="WP_212532817.1">
    <property type="nucleotide sequence ID" value="NZ_JAGSOG010000282.1"/>
</dbReference>
<accession>A0A941EZT3</accession>
<name>A0A941EZT3_9ACTN</name>
<dbReference type="Proteomes" id="UP000675781">
    <property type="component" value="Unassembled WGS sequence"/>
</dbReference>
<evidence type="ECO:0000259" key="2">
    <source>
        <dbReference type="Pfam" id="PF01370"/>
    </source>
</evidence>
<gene>
    <name evidence="3" type="ORF">KDL01_34130</name>
</gene>
<organism evidence="3 4">
    <name type="scientific">Actinospica durhamensis</name>
    <dbReference type="NCBI Taxonomy" id="1508375"/>
    <lineage>
        <taxon>Bacteria</taxon>
        <taxon>Bacillati</taxon>
        <taxon>Actinomycetota</taxon>
        <taxon>Actinomycetes</taxon>
        <taxon>Catenulisporales</taxon>
        <taxon>Actinospicaceae</taxon>
        <taxon>Actinospica</taxon>
    </lineage>
</organism>
<feature type="domain" description="NAD-dependent epimerase/dehydratase" evidence="2">
    <location>
        <begin position="3"/>
        <end position="211"/>
    </location>
</feature>
<dbReference type="PANTHER" id="PTHR43245">
    <property type="entry name" value="BIFUNCTIONAL POLYMYXIN RESISTANCE PROTEIN ARNA"/>
    <property type="match status" value="1"/>
</dbReference>
<dbReference type="Gene3D" id="3.40.50.720">
    <property type="entry name" value="NAD(P)-binding Rossmann-like Domain"/>
    <property type="match status" value="1"/>
</dbReference>
<dbReference type="InterPro" id="IPR036291">
    <property type="entry name" value="NAD(P)-bd_dom_sf"/>
</dbReference>